<protein>
    <recommendedName>
        <fullName evidence="15">Cytochrome P450</fullName>
    </recommendedName>
</protein>
<dbReference type="SUPFAM" id="SSF48264">
    <property type="entry name" value="Cytochrome P450"/>
    <property type="match status" value="1"/>
</dbReference>
<dbReference type="AlphaFoldDB" id="A0AAW1H981"/>
<evidence type="ECO:0000256" key="11">
    <source>
        <dbReference type="PIRSR" id="PIRSR602401-1"/>
    </source>
</evidence>
<keyword evidence="4" id="KW-0812">Transmembrane</keyword>
<keyword evidence="5 11" id="KW-0479">Metal-binding</keyword>
<dbReference type="EMBL" id="JBDFQZ010000012">
    <property type="protein sequence ID" value="KAK9672622.1"/>
    <property type="molecule type" value="Genomic_DNA"/>
</dbReference>
<keyword evidence="7 12" id="KW-0560">Oxidoreductase</keyword>
<dbReference type="InterPro" id="IPR002401">
    <property type="entry name" value="Cyt_P450_E_grp-I"/>
</dbReference>
<comment type="subcellular location">
    <subcellularLocation>
        <location evidence="1">Membrane</location>
    </subcellularLocation>
</comment>
<dbReference type="Pfam" id="PF00067">
    <property type="entry name" value="p450"/>
    <property type="match status" value="1"/>
</dbReference>
<keyword evidence="14" id="KW-1185">Reference proteome</keyword>
<keyword evidence="9 12" id="KW-0503">Monooxygenase</keyword>
<comment type="similarity">
    <text evidence="2 12">Belongs to the cytochrome P450 family.</text>
</comment>
<dbReference type="PANTHER" id="PTHR24282">
    <property type="entry name" value="CYTOCHROME P450 FAMILY MEMBER"/>
    <property type="match status" value="1"/>
</dbReference>
<keyword evidence="10" id="KW-0472">Membrane</keyword>
<evidence type="ECO:0000256" key="8">
    <source>
        <dbReference type="ARBA" id="ARBA00023004"/>
    </source>
</evidence>
<dbReference type="Gene3D" id="1.10.630.10">
    <property type="entry name" value="Cytochrome P450"/>
    <property type="match status" value="1"/>
</dbReference>
<reference evidence="13" key="1">
    <citation type="submission" date="2024-03" db="EMBL/GenBank/DDBJ databases">
        <title>WGS assembly of Saponaria officinalis var. Norfolk2.</title>
        <authorList>
            <person name="Jenkins J."/>
            <person name="Shu S."/>
            <person name="Grimwood J."/>
            <person name="Barry K."/>
            <person name="Goodstein D."/>
            <person name="Schmutz J."/>
            <person name="Leebens-Mack J."/>
            <person name="Osbourn A."/>
        </authorList>
    </citation>
    <scope>NUCLEOTIDE SEQUENCE [LARGE SCALE GENOMIC DNA]</scope>
    <source>
        <strain evidence="13">JIC</strain>
    </source>
</reference>
<evidence type="ECO:0000256" key="3">
    <source>
        <dbReference type="ARBA" id="ARBA00022617"/>
    </source>
</evidence>
<dbReference type="GO" id="GO:0016020">
    <property type="term" value="C:membrane"/>
    <property type="evidence" value="ECO:0007669"/>
    <property type="project" value="UniProtKB-SubCell"/>
</dbReference>
<dbReference type="GO" id="GO:0016705">
    <property type="term" value="F:oxidoreductase activity, acting on paired donors, with incorporation or reduction of molecular oxygen"/>
    <property type="evidence" value="ECO:0007669"/>
    <property type="project" value="InterPro"/>
</dbReference>
<sequence>MYTLVHFVLAVLFILLWKLISACYFAPIRAYKKLRKNGFEGPCPSFPLGNLGDMKKMIIESKSFRSMSEFISHDIHSSSLPYFAHWKKLHGKIFVYWMGVEPFMYVADPEFLKQMSGCVVAKNWGKPNAFQTDRIPMFGDFGLNMIEGSTWVRHRHIITPAFSSANLKGMTDIMVDSTKKMMEKWTSLLNNSDKIELDVERETSTLAGKIIARTNFGIDNEAGSILFEKLRAMQTTLFKHTRYVGVPFGHMLYPRQTLEAKRLGQEVDDILLSIINERRKVIGVKPQHDLLGLLLEGGDHVDGQFVTELTNRELIDECKTFFFGGHETVALSMTWSLMLLAMYPKWQNELRDEIKEVFGDEHEIDFNMLVGLKKMGWVFNEVLRLYPSSPNAQRQTRGDIQVGNVVIPNGTNVWIDVVGMHHDRALWGDDVNEFKPERFNGNLYGGCKHKMGYLPFGFGGRMCIGKNYALMEYKIVLSLILRKFSFEISSSYVHSPTYFFSFKPSSGVPLIVKRI</sequence>
<evidence type="ECO:0000256" key="10">
    <source>
        <dbReference type="ARBA" id="ARBA00023136"/>
    </source>
</evidence>
<dbReference type="PRINTS" id="PR00463">
    <property type="entry name" value="EP450I"/>
</dbReference>
<evidence type="ECO:0000256" key="4">
    <source>
        <dbReference type="ARBA" id="ARBA00022692"/>
    </source>
</evidence>
<evidence type="ECO:0008006" key="15">
    <source>
        <dbReference type="Google" id="ProtNLM"/>
    </source>
</evidence>
<organism evidence="13 14">
    <name type="scientific">Saponaria officinalis</name>
    <name type="common">Common soapwort</name>
    <name type="synonym">Lychnis saponaria</name>
    <dbReference type="NCBI Taxonomy" id="3572"/>
    <lineage>
        <taxon>Eukaryota</taxon>
        <taxon>Viridiplantae</taxon>
        <taxon>Streptophyta</taxon>
        <taxon>Embryophyta</taxon>
        <taxon>Tracheophyta</taxon>
        <taxon>Spermatophyta</taxon>
        <taxon>Magnoliopsida</taxon>
        <taxon>eudicotyledons</taxon>
        <taxon>Gunneridae</taxon>
        <taxon>Pentapetalae</taxon>
        <taxon>Caryophyllales</taxon>
        <taxon>Caryophyllaceae</taxon>
        <taxon>Caryophylleae</taxon>
        <taxon>Saponaria</taxon>
    </lineage>
</organism>
<dbReference type="InterPro" id="IPR001128">
    <property type="entry name" value="Cyt_P450"/>
</dbReference>
<dbReference type="InterPro" id="IPR036396">
    <property type="entry name" value="Cyt_P450_sf"/>
</dbReference>
<comment type="caution">
    <text evidence="13">The sequence shown here is derived from an EMBL/GenBank/DDBJ whole genome shotgun (WGS) entry which is preliminary data.</text>
</comment>
<dbReference type="PRINTS" id="PR00385">
    <property type="entry name" value="P450"/>
</dbReference>
<keyword evidence="3 11" id="KW-0349">Heme</keyword>
<dbReference type="InterPro" id="IPR017972">
    <property type="entry name" value="Cyt_P450_CS"/>
</dbReference>
<evidence type="ECO:0000256" key="9">
    <source>
        <dbReference type="ARBA" id="ARBA00023033"/>
    </source>
</evidence>
<dbReference type="InterPro" id="IPR050665">
    <property type="entry name" value="Cytochrome_P450_Monooxygen"/>
</dbReference>
<comment type="cofactor">
    <cofactor evidence="11">
        <name>heme</name>
        <dbReference type="ChEBI" id="CHEBI:30413"/>
    </cofactor>
</comment>
<evidence type="ECO:0000256" key="6">
    <source>
        <dbReference type="ARBA" id="ARBA00022989"/>
    </source>
</evidence>
<accession>A0AAW1H981</accession>
<keyword evidence="8 11" id="KW-0408">Iron</keyword>
<evidence type="ECO:0000256" key="1">
    <source>
        <dbReference type="ARBA" id="ARBA00004370"/>
    </source>
</evidence>
<dbReference type="GO" id="GO:0005506">
    <property type="term" value="F:iron ion binding"/>
    <property type="evidence" value="ECO:0007669"/>
    <property type="project" value="InterPro"/>
</dbReference>
<proteinExistence type="inferred from homology"/>
<evidence type="ECO:0000313" key="14">
    <source>
        <dbReference type="Proteomes" id="UP001443914"/>
    </source>
</evidence>
<dbReference type="Proteomes" id="UP001443914">
    <property type="component" value="Unassembled WGS sequence"/>
</dbReference>
<dbReference type="PANTHER" id="PTHR24282:SF15">
    <property type="entry name" value="CYTOCHROME P450, FAMILY 715, SUBFAMILY A, POLYPEPTIDE 1"/>
    <property type="match status" value="1"/>
</dbReference>
<evidence type="ECO:0000256" key="12">
    <source>
        <dbReference type="RuleBase" id="RU000461"/>
    </source>
</evidence>
<dbReference type="PROSITE" id="PS00086">
    <property type="entry name" value="CYTOCHROME_P450"/>
    <property type="match status" value="1"/>
</dbReference>
<keyword evidence="6" id="KW-1133">Transmembrane helix</keyword>
<dbReference type="GO" id="GO:0004497">
    <property type="term" value="F:monooxygenase activity"/>
    <property type="evidence" value="ECO:0007669"/>
    <property type="project" value="UniProtKB-KW"/>
</dbReference>
<dbReference type="GO" id="GO:0020037">
    <property type="term" value="F:heme binding"/>
    <property type="evidence" value="ECO:0007669"/>
    <property type="project" value="InterPro"/>
</dbReference>
<evidence type="ECO:0000256" key="5">
    <source>
        <dbReference type="ARBA" id="ARBA00022723"/>
    </source>
</evidence>
<evidence type="ECO:0000313" key="13">
    <source>
        <dbReference type="EMBL" id="KAK9672622.1"/>
    </source>
</evidence>
<evidence type="ECO:0000256" key="7">
    <source>
        <dbReference type="ARBA" id="ARBA00023002"/>
    </source>
</evidence>
<feature type="binding site" description="axial binding residue" evidence="11">
    <location>
        <position position="463"/>
    </location>
    <ligand>
        <name>heme</name>
        <dbReference type="ChEBI" id="CHEBI:30413"/>
    </ligand>
    <ligandPart>
        <name>Fe</name>
        <dbReference type="ChEBI" id="CHEBI:18248"/>
    </ligandPart>
</feature>
<gene>
    <name evidence="13" type="ORF">RND81_12G112800</name>
</gene>
<name>A0AAW1H981_SAPOF</name>
<evidence type="ECO:0000256" key="2">
    <source>
        <dbReference type="ARBA" id="ARBA00010617"/>
    </source>
</evidence>